<feature type="transmembrane region" description="Helical" evidence="1">
    <location>
        <begin position="21"/>
        <end position="37"/>
    </location>
</feature>
<sequence length="49" mass="5577">MENQKYQITSKSKTKSSMATSRFPTISLFLVLMYQIILEGFPGCLELCV</sequence>
<evidence type="ECO:0000256" key="1">
    <source>
        <dbReference type="SAM" id="Phobius"/>
    </source>
</evidence>
<organism evidence="2 3">
    <name type="scientific">Flemingia macrophylla</name>
    <dbReference type="NCBI Taxonomy" id="520843"/>
    <lineage>
        <taxon>Eukaryota</taxon>
        <taxon>Viridiplantae</taxon>
        <taxon>Streptophyta</taxon>
        <taxon>Embryophyta</taxon>
        <taxon>Tracheophyta</taxon>
        <taxon>Spermatophyta</taxon>
        <taxon>Magnoliopsida</taxon>
        <taxon>eudicotyledons</taxon>
        <taxon>Gunneridae</taxon>
        <taxon>Pentapetalae</taxon>
        <taxon>rosids</taxon>
        <taxon>fabids</taxon>
        <taxon>Fabales</taxon>
        <taxon>Fabaceae</taxon>
        <taxon>Papilionoideae</taxon>
        <taxon>50 kb inversion clade</taxon>
        <taxon>NPAAA clade</taxon>
        <taxon>indigoferoid/millettioid clade</taxon>
        <taxon>Phaseoleae</taxon>
        <taxon>Flemingia</taxon>
    </lineage>
</organism>
<keyword evidence="1" id="KW-1133">Transmembrane helix</keyword>
<dbReference type="EMBL" id="JBGMDY010000006">
    <property type="protein sequence ID" value="KAL2330191.1"/>
    <property type="molecule type" value="Genomic_DNA"/>
</dbReference>
<evidence type="ECO:0000313" key="3">
    <source>
        <dbReference type="Proteomes" id="UP001603857"/>
    </source>
</evidence>
<reference evidence="2 3" key="1">
    <citation type="submission" date="2024-08" db="EMBL/GenBank/DDBJ databases">
        <title>Insights into the chromosomal genome structure of Flemingia macrophylla.</title>
        <authorList>
            <person name="Ding Y."/>
            <person name="Zhao Y."/>
            <person name="Bi W."/>
            <person name="Wu M."/>
            <person name="Zhao G."/>
            <person name="Gong Y."/>
            <person name="Li W."/>
            <person name="Zhang P."/>
        </authorList>
    </citation>
    <scope>NUCLEOTIDE SEQUENCE [LARGE SCALE GENOMIC DNA]</scope>
    <source>
        <strain evidence="2">DYQJB</strain>
        <tissue evidence="2">Leaf</tissue>
    </source>
</reference>
<keyword evidence="1" id="KW-0472">Membrane</keyword>
<keyword evidence="3" id="KW-1185">Reference proteome</keyword>
<protein>
    <submittedName>
        <fullName evidence="2">Uncharacterized protein</fullName>
    </submittedName>
</protein>
<name>A0ABD1M340_9FABA</name>
<evidence type="ECO:0000313" key="2">
    <source>
        <dbReference type="EMBL" id="KAL2330191.1"/>
    </source>
</evidence>
<dbReference type="Proteomes" id="UP001603857">
    <property type="component" value="Unassembled WGS sequence"/>
</dbReference>
<keyword evidence="1" id="KW-0812">Transmembrane</keyword>
<accession>A0ABD1M340</accession>
<comment type="caution">
    <text evidence="2">The sequence shown here is derived from an EMBL/GenBank/DDBJ whole genome shotgun (WGS) entry which is preliminary data.</text>
</comment>
<proteinExistence type="predicted"/>
<dbReference type="AlphaFoldDB" id="A0ABD1M340"/>
<gene>
    <name evidence="2" type="ORF">Fmac_017772</name>
</gene>